<dbReference type="PANTHER" id="PTHR33406">
    <property type="entry name" value="MEMBRANE PROTEIN MJ1562-RELATED"/>
    <property type="match status" value="1"/>
</dbReference>
<feature type="transmembrane region" description="Helical" evidence="1">
    <location>
        <begin position="281"/>
        <end position="300"/>
    </location>
</feature>
<feature type="transmembrane region" description="Helical" evidence="1">
    <location>
        <begin position="394"/>
        <end position="417"/>
    </location>
</feature>
<feature type="transmembrane region" description="Helical" evidence="1">
    <location>
        <begin position="737"/>
        <end position="758"/>
    </location>
</feature>
<feature type="transmembrane region" description="Helical" evidence="1">
    <location>
        <begin position="307"/>
        <end position="328"/>
    </location>
</feature>
<protein>
    <submittedName>
        <fullName evidence="2">Transporter permease</fullName>
    </submittedName>
</protein>
<comment type="caution">
    <text evidence="2">The sequence shown here is derived from an EMBL/GenBank/DDBJ whole genome shotgun (WGS) entry which is preliminary data.</text>
</comment>
<dbReference type="InterPro" id="IPR050545">
    <property type="entry name" value="Mycobact_MmpL"/>
</dbReference>
<keyword evidence="1" id="KW-1133">Transmembrane helix</keyword>
<dbReference type="Proteomes" id="UP000474778">
    <property type="component" value="Unassembled WGS sequence"/>
</dbReference>
<keyword evidence="3" id="KW-1185">Reference proteome</keyword>
<dbReference type="SUPFAM" id="SSF82866">
    <property type="entry name" value="Multidrug efflux transporter AcrB transmembrane domain"/>
    <property type="match status" value="2"/>
</dbReference>
<feature type="transmembrane region" description="Helical" evidence="1">
    <location>
        <begin position="792"/>
        <end position="813"/>
    </location>
</feature>
<feature type="transmembrane region" description="Helical" evidence="1">
    <location>
        <begin position="819"/>
        <end position="840"/>
    </location>
</feature>
<feature type="transmembrane region" description="Helical" evidence="1">
    <location>
        <begin position="764"/>
        <end position="785"/>
    </location>
</feature>
<evidence type="ECO:0000256" key="1">
    <source>
        <dbReference type="SAM" id="Phobius"/>
    </source>
</evidence>
<proteinExistence type="predicted"/>
<feature type="transmembrane region" description="Helical" evidence="1">
    <location>
        <begin position="423"/>
        <end position="442"/>
    </location>
</feature>
<name>A0A6L7I3R5_9GAMM</name>
<feature type="transmembrane region" description="Helical" evidence="1">
    <location>
        <begin position="476"/>
        <end position="494"/>
    </location>
</feature>
<accession>A0A6L7I3R5</accession>
<dbReference type="AlphaFoldDB" id="A0A6L7I3R5"/>
<keyword evidence="1" id="KW-0472">Membrane</keyword>
<evidence type="ECO:0000313" key="3">
    <source>
        <dbReference type="Proteomes" id="UP000474778"/>
    </source>
</evidence>
<dbReference type="EMBL" id="WRPA01000014">
    <property type="protein sequence ID" value="MXR69988.1"/>
    <property type="molecule type" value="Genomic_DNA"/>
</dbReference>
<evidence type="ECO:0000313" key="2">
    <source>
        <dbReference type="EMBL" id="MXR69988.1"/>
    </source>
</evidence>
<sequence>MILRLSDRLGRLSANIRLTFWLVLLAAMALLAAQAMSRGAGVQSDILAMLPKIQEDPLTQRAIDRVEQQLANRIYLGVVSPDQATAIKGAKQLLSALHSAPEAFSQVQSADMQGAQALNRFYFPYRFHLLTAQQKSLLASGQLAELEANTLAQLYNAFGYANSQLLSQDPLLLYPELLKQLSPQRRLKVVDGILVGQELALKATDRTSSNKDTQGSSVAIVMAQGVGSAFNPKAQELQLSRLEGAISQMQKSLGSEQKVSVLKGGALFHASAATTQAKREVSSLGLASLIGVILLVWLAFRSIMPLTIAALTIATSLVFALSATLWIFTQVHLLTLVFGTSLIGIAIDYSFHFYCERLQSQKADSGATEHDGLKETTATTPTTGITATDAVARVFPAASLALLTTVIAYLAIGLTPFPGMQQVAVFCAAGLLGAYLTLIFAYPKLASSAMRPGDRALGLAARYLSAMQAIARPINGVKGIILTLGLLLAAIFGLNRLGVNDDIRALQQSPLSVTQGEQRLRQVMSGGTDNQFILVRAESAEKLLTRLEALSPTLASLQHQDVLGNSVNLARYLPSQASQQEAYRLQGEIYHKLPQVLARLGLDEDLAPVLMASFEASANEAITPDNFFASRAGELFAPLWLAPDVADTQGQIQEKTSNETSDSDDATYGAIVLLGGITDLHALTQAVAPLTGVTLVDKVQDISDVMAKYRSLTLSLLGLALVVAGLIFSLRFGLKMALWITAVPALAALLTLAGLGLAGSPLTLFHALALILVFGIGVDYSLFFAESHRGEGVMMAVFMSACSTLMAFGLLAFSQTPAIHYFGLTLLLGIGLTFVLSPFIHTLTRIDK</sequence>
<dbReference type="GO" id="GO:0005886">
    <property type="term" value="C:plasma membrane"/>
    <property type="evidence" value="ECO:0007669"/>
    <property type="project" value="TreeGrafter"/>
</dbReference>
<dbReference type="PANTHER" id="PTHR33406:SF13">
    <property type="entry name" value="MEMBRANE PROTEIN YDFJ"/>
    <property type="match status" value="1"/>
</dbReference>
<feature type="transmembrane region" description="Helical" evidence="1">
    <location>
        <begin position="334"/>
        <end position="355"/>
    </location>
</feature>
<dbReference type="RefSeq" id="WP_160797634.1">
    <property type="nucleotide sequence ID" value="NZ_WRPA01000014.1"/>
</dbReference>
<feature type="transmembrane region" description="Helical" evidence="1">
    <location>
        <begin position="712"/>
        <end position="730"/>
    </location>
</feature>
<dbReference type="Gene3D" id="1.20.1640.10">
    <property type="entry name" value="Multidrug efflux transporter AcrB transmembrane domain"/>
    <property type="match status" value="2"/>
</dbReference>
<organism evidence="2 3">
    <name type="scientific">Shewanella insulae</name>
    <dbReference type="NCBI Taxonomy" id="2681496"/>
    <lineage>
        <taxon>Bacteria</taxon>
        <taxon>Pseudomonadati</taxon>
        <taxon>Pseudomonadota</taxon>
        <taxon>Gammaproteobacteria</taxon>
        <taxon>Alteromonadales</taxon>
        <taxon>Shewanellaceae</taxon>
        <taxon>Shewanella</taxon>
    </lineage>
</organism>
<gene>
    <name evidence="2" type="ORF">GNT65_15095</name>
</gene>
<keyword evidence="1" id="KW-0812">Transmembrane</keyword>
<reference evidence="2 3" key="1">
    <citation type="submission" date="2019-12" db="EMBL/GenBank/DDBJ databases">
        <title>Shewanella insulae sp. nov., isolated from a tidal flat.</title>
        <authorList>
            <person name="Yoon J.-H."/>
        </authorList>
    </citation>
    <scope>NUCLEOTIDE SEQUENCE [LARGE SCALE GENOMIC DNA]</scope>
    <source>
        <strain evidence="2 3">JBTF-M18</strain>
    </source>
</reference>